<dbReference type="STRING" id="740709.A10D4_07715"/>
<dbReference type="Pfam" id="PF02152">
    <property type="entry name" value="FolB"/>
    <property type="match status" value="1"/>
</dbReference>
<comment type="pathway">
    <text evidence="3 8">Cofactor biosynthesis; tetrahydrofolate biosynthesis; 2-amino-4-hydroxy-6-hydroxymethyl-7,8-dihydropteridine diphosphate from 7,8-dihydroneopterin triphosphate: step 3/4.</text>
</comment>
<evidence type="ECO:0000259" key="9">
    <source>
        <dbReference type="SMART" id="SM00905"/>
    </source>
</evidence>
<comment type="caution">
    <text evidence="10">The sequence shown here is derived from an EMBL/GenBank/DDBJ whole genome shotgun (WGS) entry which is preliminary data.</text>
</comment>
<keyword evidence="5 8" id="KW-0289">Folate biosynthesis</keyword>
<dbReference type="GO" id="GO:0016853">
    <property type="term" value="F:isomerase activity"/>
    <property type="evidence" value="ECO:0007669"/>
    <property type="project" value="UniProtKB-KW"/>
</dbReference>
<dbReference type="eggNOG" id="COG1539">
    <property type="taxonomic scope" value="Bacteria"/>
</dbReference>
<dbReference type="NCBIfam" id="TIGR00525">
    <property type="entry name" value="folB"/>
    <property type="match status" value="1"/>
</dbReference>
<evidence type="ECO:0000256" key="4">
    <source>
        <dbReference type="ARBA" id="ARBA00005708"/>
    </source>
</evidence>
<dbReference type="Gene3D" id="3.30.1130.10">
    <property type="match status" value="1"/>
</dbReference>
<dbReference type="RefSeq" id="WP_008488764.1">
    <property type="nucleotide sequence ID" value="NZ_AMRG01000008.1"/>
</dbReference>
<dbReference type="UniPathway" id="UPA00077">
    <property type="reaction ID" value="UER00154"/>
</dbReference>
<evidence type="ECO:0000256" key="3">
    <source>
        <dbReference type="ARBA" id="ARBA00005013"/>
    </source>
</evidence>
<protein>
    <recommendedName>
        <fullName evidence="8">7,8-dihydroneopterin aldolase</fullName>
        <ecNumber evidence="8">4.1.2.25</ecNumber>
    </recommendedName>
</protein>
<comment type="function">
    <text evidence="8">Catalyzes the conversion of 7,8-dihydroneopterin to 6-hydroxymethyl-7,8-dihydropterin.</text>
</comment>
<evidence type="ECO:0000256" key="7">
    <source>
        <dbReference type="ARBA" id="ARBA00023239"/>
    </source>
</evidence>
<dbReference type="InterPro" id="IPR043133">
    <property type="entry name" value="GTP-CH-I_C/QueF"/>
</dbReference>
<accession>K2K7T8</accession>
<comment type="catalytic activity">
    <reaction evidence="1">
        <text>7,8-dihydroneopterin = 7,8-dihydromonapterin</text>
        <dbReference type="Rhea" id="RHEA:45328"/>
        <dbReference type="ChEBI" id="CHEBI:17001"/>
        <dbReference type="ChEBI" id="CHEBI:71175"/>
        <dbReference type="EC" id="5.1.99.8"/>
    </reaction>
</comment>
<dbReference type="EC" id="4.1.2.25" evidence="8"/>
<sequence>MTDQVLIEALRVDTVIGVYEWEKTIQQTLVIDVVMDCDNRPAAEQDNIDLAVDYARVSDAITELLQAQPRQLIETVAEDIAKLVLQQFAVRQVQVKVAKPAAVAAAQQVAVRISRQANEYQ</sequence>
<dbReference type="PANTHER" id="PTHR42844:SF1">
    <property type="entry name" value="DIHYDRONEOPTERIN ALDOLASE 1-RELATED"/>
    <property type="match status" value="1"/>
</dbReference>
<reference evidence="10 11" key="1">
    <citation type="journal article" date="2012" name="J. Bacteriol.">
        <title>Genome Sequence of Idiomarina xiamenensis Type Strain 10-D-4.</title>
        <authorList>
            <person name="Lai Q."/>
            <person name="Wang L."/>
            <person name="Wang W."/>
            <person name="Shao Z."/>
        </authorList>
    </citation>
    <scope>NUCLEOTIDE SEQUENCE [LARGE SCALE GENOMIC DNA]</scope>
    <source>
        <strain evidence="10 11">10-D-4</strain>
    </source>
</reference>
<evidence type="ECO:0000313" key="11">
    <source>
        <dbReference type="Proteomes" id="UP000014115"/>
    </source>
</evidence>
<dbReference type="InterPro" id="IPR006157">
    <property type="entry name" value="FolB_dom"/>
</dbReference>
<dbReference type="NCBIfam" id="TIGR00526">
    <property type="entry name" value="folB_dom"/>
    <property type="match status" value="1"/>
</dbReference>
<dbReference type="SMART" id="SM00905">
    <property type="entry name" value="FolB"/>
    <property type="match status" value="1"/>
</dbReference>
<evidence type="ECO:0000256" key="8">
    <source>
        <dbReference type="RuleBase" id="RU362079"/>
    </source>
</evidence>
<evidence type="ECO:0000256" key="5">
    <source>
        <dbReference type="ARBA" id="ARBA00022909"/>
    </source>
</evidence>
<dbReference type="FunFam" id="3.30.1130.10:FF:000002">
    <property type="entry name" value="7,8-dihydroneopterin aldolase"/>
    <property type="match status" value="1"/>
</dbReference>
<feature type="domain" description="Dihydroneopterin aldolase/epimerase" evidence="9">
    <location>
        <begin position="5"/>
        <end position="115"/>
    </location>
</feature>
<dbReference type="SUPFAM" id="SSF55620">
    <property type="entry name" value="Tetrahydrobiopterin biosynthesis enzymes-like"/>
    <property type="match status" value="1"/>
</dbReference>
<dbReference type="AlphaFoldDB" id="K2K7T8"/>
<dbReference type="PANTHER" id="PTHR42844">
    <property type="entry name" value="DIHYDRONEOPTERIN ALDOLASE 1-RELATED"/>
    <property type="match status" value="1"/>
</dbReference>
<comment type="similarity">
    <text evidence="4 8">Belongs to the DHNA family.</text>
</comment>
<gene>
    <name evidence="10" type="ORF">A10D4_07715</name>
</gene>
<proteinExistence type="inferred from homology"/>
<dbReference type="InterPro" id="IPR006156">
    <property type="entry name" value="Dihydroneopterin_aldolase"/>
</dbReference>
<keyword evidence="7 8" id="KW-0456">Lyase</keyword>
<dbReference type="GO" id="GO:0005737">
    <property type="term" value="C:cytoplasm"/>
    <property type="evidence" value="ECO:0007669"/>
    <property type="project" value="TreeGrafter"/>
</dbReference>
<dbReference type="Proteomes" id="UP000014115">
    <property type="component" value="Unassembled WGS sequence"/>
</dbReference>
<dbReference type="OrthoDB" id="9810587at2"/>
<evidence type="ECO:0000256" key="1">
    <source>
        <dbReference type="ARBA" id="ARBA00000693"/>
    </source>
</evidence>
<keyword evidence="11" id="KW-1185">Reference proteome</keyword>
<name>K2K7T8_9GAMM</name>
<dbReference type="EMBL" id="AMRG01000008">
    <property type="protein sequence ID" value="EKE83718.1"/>
    <property type="molecule type" value="Genomic_DNA"/>
</dbReference>
<evidence type="ECO:0000256" key="6">
    <source>
        <dbReference type="ARBA" id="ARBA00023235"/>
    </source>
</evidence>
<comment type="catalytic activity">
    <reaction evidence="2 8">
        <text>7,8-dihydroneopterin = 6-hydroxymethyl-7,8-dihydropterin + glycolaldehyde</text>
        <dbReference type="Rhea" id="RHEA:10540"/>
        <dbReference type="ChEBI" id="CHEBI:17001"/>
        <dbReference type="ChEBI" id="CHEBI:17071"/>
        <dbReference type="ChEBI" id="CHEBI:44841"/>
        <dbReference type="EC" id="4.1.2.25"/>
    </reaction>
</comment>
<evidence type="ECO:0000313" key="10">
    <source>
        <dbReference type="EMBL" id="EKE83718.1"/>
    </source>
</evidence>
<dbReference type="GO" id="GO:0004150">
    <property type="term" value="F:dihydroneopterin aldolase activity"/>
    <property type="evidence" value="ECO:0007669"/>
    <property type="project" value="UniProtKB-UniRule"/>
</dbReference>
<dbReference type="GO" id="GO:0046654">
    <property type="term" value="P:tetrahydrofolate biosynthetic process"/>
    <property type="evidence" value="ECO:0007669"/>
    <property type="project" value="UniProtKB-UniRule"/>
</dbReference>
<keyword evidence="6" id="KW-0413">Isomerase</keyword>
<dbReference type="GO" id="GO:0046656">
    <property type="term" value="P:folic acid biosynthetic process"/>
    <property type="evidence" value="ECO:0007669"/>
    <property type="project" value="UniProtKB-UniRule"/>
</dbReference>
<evidence type="ECO:0000256" key="2">
    <source>
        <dbReference type="ARBA" id="ARBA00001353"/>
    </source>
</evidence>
<dbReference type="PATRIC" id="fig|740709.3.peg.1568"/>
<organism evidence="10 11">
    <name type="scientific">Idiomarina xiamenensis 10-D-4</name>
    <dbReference type="NCBI Taxonomy" id="740709"/>
    <lineage>
        <taxon>Bacteria</taxon>
        <taxon>Pseudomonadati</taxon>
        <taxon>Pseudomonadota</taxon>
        <taxon>Gammaproteobacteria</taxon>
        <taxon>Alteromonadales</taxon>
        <taxon>Idiomarinaceae</taxon>
        <taxon>Idiomarina</taxon>
    </lineage>
</organism>